<evidence type="ECO:0000256" key="3">
    <source>
        <dbReference type="ARBA" id="ARBA00022989"/>
    </source>
</evidence>
<gene>
    <name evidence="7" type="ORF">CKSOR_00361</name>
</gene>
<evidence type="ECO:0000256" key="2">
    <source>
        <dbReference type="ARBA" id="ARBA00022692"/>
    </source>
</evidence>
<comment type="subcellular location">
    <subcellularLocation>
        <location evidence="1">Membrane</location>
        <topology evidence="1">Multi-pass membrane protein</topology>
    </subcellularLocation>
</comment>
<dbReference type="InterPro" id="IPR000620">
    <property type="entry name" value="EamA_dom"/>
</dbReference>
<evidence type="ECO:0000256" key="5">
    <source>
        <dbReference type="SAM" id="Phobius"/>
    </source>
</evidence>
<feature type="transmembrane region" description="Helical" evidence="5">
    <location>
        <begin position="36"/>
        <end position="55"/>
    </location>
</feature>
<keyword evidence="2 5" id="KW-0812">Transmembrane</keyword>
<evidence type="ECO:0000256" key="1">
    <source>
        <dbReference type="ARBA" id="ARBA00004141"/>
    </source>
</evidence>
<accession>A0A3S7J9Z1</accession>
<feature type="transmembrane region" description="Helical" evidence="5">
    <location>
        <begin position="178"/>
        <end position="197"/>
    </location>
</feature>
<dbReference type="Pfam" id="PF00892">
    <property type="entry name" value="EamA"/>
    <property type="match status" value="2"/>
</dbReference>
<organism evidence="7 8">
    <name type="scientific">Candidatus Kinetoplastidibacterium kentomonadis</name>
    <dbReference type="NCBI Taxonomy" id="1576550"/>
    <lineage>
        <taxon>Bacteria</taxon>
        <taxon>Pseudomonadati</taxon>
        <taxon>Pseudomonadota</taxon>
        <taxon>Betaproteobacteria</taxon>
        <taxon>Candidatus Kinetoplastidibacterium</taxon>
    </lineage>
</organism>
<dbReference type="SUPFAM" id="SSF103481">
    <property type="entry name" value="Multidrug resistance efflux transporter EmrE"/>
    <property type="match status" value="2"/>
</dbReference>
<keyword evidence="8" id="KW-1185">Reference proteome</keyword>
<dbReference type="KEGG" id="kso:CKSOR_00361"/>
<dbReference type="PANTHER" id="PTHR22911:SF6">
    <property type="entry name" value="SOLUTE CARRIER FAMILY 35 MEMBER G1"/>
    <property type="match status" value="1"/>
</dbReference>
<dbReference type="AlphaFoldDB" id="A0A3S7J9Z1"/>
<evidence type="ECO:0000256" key="4">
    <source>
        <dbReference type="ARBA" id="ARBA00023136"/>
    </source>
</evidence>
<dbReference type="GO" id="GO:0016020">
    <property type="term" value="C:membrane"/>
    <property type="evidence" value="ECO:0007669"/>
    <property type="project" value="UniProtKB-SubCell"/>
</dbReference>
<feature type="transmembrane region" description="Helical" evidence="5">
    <location>
        <begin position="7"/>
        <end position="24"/>
    </location>
</feature>
<sequence>MPVVKQILWMLLSTLMFALMYFFIKVTADKNISLPQIVLFRGFIPFIIIFFWGIYKKKILFPNNWKLHVIRSLCGTLSMWLGFCAISKLTLSTSTCLNYTGPIFIGIGNFLYFKHKKLDYLIYIPILLGFLGILLILQPSINNNEWLYVLFGIGAGFLSAISMLQIQQLHLINEPEWRIVFIFSIFICITSLLYLLISGWICLDFISLCYLTLVGIFGLLGQLFMTKALSIGSLIIPASIQYVTIVFSTIIDFLILKEKIGMLSLLGIIFVIISGLFSAFLNYNKNIKIINKS</sequence>
<feature type="transmembrane region" description="Helical" evidence="5">
    <location>
        <begin position="203"/>
        <end position="224"/>
    </location>
</feature>
<evidence type="ECO:0000313" key="8">
    <source>
        <dbReference type="Proteomes" id="UP000266796"/>
    </source>
</evidence>
<feature type="transmembrane region" description="Helical" evidence="5">
    <location>
        <begin position="97"/>
        <end position="113"/>
    </location>
</feature>
<dbReference type="EMBL" id="CP025628">
    <property type="protein sequence ID" value="AWD32479.1"/>
    <property type="molecule type" value="Genomic_DNA"/>
</dbReference>
<dbReference type="InterPro" id="IPR037185">
    <property type="entry name" value="EmrE-like"/>
</dbReference>
<dbReference type="PANTHER" id="PTHR22911">
    <property type="entry name" value="ACYL-MALONYL CONDENSING ENZYME-RELATED"/>
    <property type="match status" value="1"/>
</dbReference>
<feature type="domain" description="EamA" evidence="6">
    <location>
        <begin position="147"/>
        <end position="276"/>
    </location>
</feature>
<dbReference type="RefSeq" id="WP_108673886.1">
    <property type="nucleotide sequence ID" value="NZ_CP025628.1"/>
</dbReference>
<proteinExistence type="predicted"/>
<dbReference type="Proteomes" id="UP000266796">
    <property type="component" value="Chromosome"/>
</dbReference>
<dbReference type="OrthoDB" id="8524934at2"/>
<keyword evidence="4 5" id="KW-0472">Membrane</keyword>
<feature type="transmembrane region" description="Helical" evidence="5">
    <location>
        <begin position="67"/>
        <end position="91"/>
    </location>
</feature>
<feature type="transmembrane region" description="Helical" evidence="5">
    <location>
        <begin position="147"/>
        <end position="166"/>
    </location>
</feature>
<evidence type="ECO:0000313" key="7">
    <source>
        <dbReference type="EMBL" id="AWD32479.1"/>
    </source>
</evidence>
<feature type="transmembrane region" description="Helical" evidence="5">
    <location>
        <begin position="231"/>
        <end position="256"/>
    </location>
</feature>
<feature type="transmembrane region" description="Helical" evidence="5">
    <location>
        <begin position="262"/>
        <end position="283"/>
    </location>
</feature>
<feature type="domain" description="EamA" evidence="6">
    <location>
        <begin position="6"/>
        <end position="137"/>
    </location>
</feature>
<reference evidence="7 8" key="1">
    <citation type="journal article" date="2018" name="Parasitology">
        <title>The reduced genome of Candidatus Kinetoplastibacterium sorsogonicusi, the endosymbiont of Kentomonas sorsogonicus (Trypanosomatidae): loss of the haem-synthesis pathway.</title>
        <authorList>
            <person name="Silva F.M."/>
            <person name="Kostygov A.Y."/>
            <person name="Spodareva V.V."/>
            <person name="Butenko A."/>
            <person name="Tossou R."/>
            <person name="Lukes J."/>
            <person name="Yurchenko V."/>
            <person name="Alves J.M.P."/>
        </authorList>
    </citation>
    <scope>NUCLEOTIDE SEQUENCE [LARGE SCALE GENOMIC DNA]</scope>
    <source>
        <strain evidence="7 8">MF-08</strain>
    </source>
</reference>
<keyword evidence="3 5" id="KW-1133">Transmembrane helix</keyword>
<evidence type="ECO:0000259" key="6">
    <source>
        <dbReference type="Pfam" id="PF00892"/>
    </source>
</evidence>
<protein>
    <recommendedName>
        <fullName evidence="6">EamA domain-containing protein</fullName>
    </recommendedName>
</protein>
<name>A0A3S7J9Z1_9PROT</name>
<feature type="transmembrane region" description="Helical" evidence="5">
    <location>
        <begin position="120"/>
        <end position="141"/>
    </location>
</feature>